<dbReference type="GO" id="GO:0006508">
    <property type="term" value="P:proteolysis"/>
    <property type="evidence" value="ECO:0007669"/>
    <property type="project" value="InterPro"/>
</dbReference>
<dbReference type="SUPFAM" id="SSF69304">
    <property type="entry name" value="Tricorn protease N-terminal domain"/>
    <property type="match status" value="1"/>
</dbReference>
<dbReference type="InterPro" id="IPR029058">
    <property type="entry name" value="AB_hydrolase_fold"/>
</dbReference>
<dbReference type="EMBL" id="BSSD01000001">
    <property type="protein sequence ID" value="GLW89743.1"/>
    <property type="molecule type" value="Genomic_DNA"/>
</dbReference>
<keyword evidence="3" id="KW-1185">Reference proteome</keyword>
<dbReference type="Pfam" id="PF07676">
    <property type="entry name" value="PD40"/>
    <property type="match status" value="1"/>
</dbReference>
<accession>A0A9W6QKA2</accession>
<dbReference type="SUPFAM" id="SSF53474">
    <property type="entry name" value="alpha/beta-Hydrolases"/>
    <property type="match status" value="1"/>
</dbReference>
<dbReference type="GO" id="GO:0008236">
    <property type="term" value="F:serine-type peptidase activity"/>
    <property type="evidence" value="ECO:0007669"/>
    <property type="project" value="InterPro"/>
</dbReference>
<evidence type="ECO:0000259" key="1">
    <source>
        <dbReference type="Pfam" id="PF00326"/>
    </source>
</evidence>
<dbReference type="Proteomes" id="UP001165042">
    <property type="component" value="Unassembled WGS sequence"/>
</dbReference>
<proteinExistence type="predicted"/>
<dbReference type="AlphaFoldDB" id="A0A9W6QKA2"/>
<dbReference type="InterPro" id="IPR001375">
    <property type="entry name" value="Peptidase_S9_cat"/>
</dbReference>
<evidence type="ECO:0000313" key="2">
    <source>
        <dbReference type="EMBL" id="GLW89743.1"/>
    </source>
</evidence>
<reference evidence="2" key="1">
    <citation type="submission" date="2023-02" db="EMBL/GenBank/DDBJ databases">
        <title>Actinokineospora globicatena NBRC 15670.</title>
        <authorList>
            <person name="Ichikawa N."/>
            <person name="Sato H."/>
            <person name="Tonouchi N."/>
        </authorList>
    </citation>
    <scope>NUCLEOTIDE SEQUENCE</scope>
    <source>
        <strain evidence="2">NBRC 15670</strain>
    </source>
</reference>
<protein>
    <recommendedName>
        <fullName evidence="1">Peptidase S9 prolyl oligopeptidase catalytic domain-containing protein</fullName>
    </recommendedName>
</protein>
<name>A0A9W6QKA2_9PSEU</name>
<gene>
    <name evidence="2" type="ORF">Aglo03_05590</name>
</gene>
<comment type="caution">
    <text evidence="2">The sequence shown here is derived from an EMBL/GenBank/DDBJ whole genome shotgun (WGS) entry which is preliminary data.</text>
</comment>
<sequence>MWRAGDHLDTALWLADIDGDGARGRATTDPATESRARWSADSRTVYFLSDRAERGTAQPHRLSPANGVVIPLTGWRAGIIDHLPLGDPNLVGLLAVLTRAGADLDHGPTGRVGLEEWIDVLIGVDMLIAEGIGDPTGWASPVGVTAGSWPLGRSGRPTGSARRRGHQRPLGQAVYFHRALRRFGAECEFVIYPGEGHSIRERGHRLDVLRRTRAWFERWLQP</sequence>
<dbReference type="Gene3D" id="2.120.10.30">
    <property type="entry name" value="TolB, C-terminal domain"/>
    <property type="match status" value="1"/>
</dbReference>
<dbReference type="InterPro" id="IPR011659">
    <property type="entry name" value="WD40"/>
</dbReference>
<feature type="domain" description="Peptidase S9 prolyl oligopeptidase catalytic" evidence="1">
    <location>
        <begin position="169"/>
        <end position="221"/>
    </location>
</feature>
<dbReference type="InterPro" id="IPR011042">
    <property type="entry name" value="6-blade_b-propeller_TolB-like"/>
</dbReference>
<organism evidence="2 3">
    <name type="scientific">Actinokineospora globicatena</name>
    <dbReference type="NCBI Taxonomy" id="103729"/>
    <lineage>
        <taxon>Bacteria</taxon>
        <taxon>Bacillati</taxon>
        <taxon>Actinomycetota</taxon>
        <taxon>Actinomycetes</taxon>
        <taxon>Pseudonocardiales</taxon>
        <taxon>Pseudonocardiaceae</taxon>
        <taxon>Actinokineospora</taxon>
    </lineage>
</organism>
<dbReference type="Pfam" id="PF00326">
    <property type="entry name" value="Peptidase_S9"/>
    <property type="match status" value="1"/>
</dbReference>
<dbReference type="Gene3D" id="3.40.50.1820">
    <property type="entry name" value="alpha/beta hydrolase"/>
    <property type="match status" value="1"/>
</dbReference>
<evidence type="ECO:0000313" key="3">
    <source>
        <dbReference type="Proteomes" id="UP001165042"/>
    </source>
</evidence>